<reference evidence="1" key="1">
    <citation type="submission" date="2014-09" db="EMBL/GenBank/DDBJ databases">
        <authorList>
            <person name="Magalhaes I.L.F."/>
            <person name="Oliveira U."/>
            <person name="Santos F.R."/>
            <person name="Vidigal T.H.D.A."/>
            <person name="Brescovit A.D."/>
            <person name="Santos A.J."/>
        </authorList>
    </citation>
    <scope>NUCLEOTIDE SEQUENCE</scope>
    <source>
        <tissue evidence="1">Shoot tissue taken approximately 20 cm above the soil surface</tissue>
    </source>
</reference>
<organism evidence="1">
    <name type="scientific">Arundo donax</name>
    <name type="common">Giant reed</name>
    <name type="synonym">Donax arundinaceus</name>
    <dbReference type="NCBI Taxonomy" id="35708"/>
    <lineage>
        <taxon>Eukaryota</taxon>
        <taxon>Viridiplantae</taxon>
        <taxon>Streptophyta</taxon>
        <taxon>Embryophyta</taxon>
        <taxon>Tracheophyta</taxon>
        <taxon>Spermatophyta</taxon>
        <taxon>Magnoliopsida</taxon>
        <taxon>Liliopsida</taxon>
        <taxon>Poales</taxon>
        <taxon>Poaceae</taxon>
        <taxon>PACMAD clade</taxon>
        <taxon>Arundinoideae</taxon>
        <taxon>Arundineae</taxon>
        <taxon>Arundo</taxon>
    </lineage>
</organism>
<evidence type="ECO:0000313" key="1">
    <source>
        <dbReference type="EMBL" id="JAE25601.1"/>
    </source>
</evidence>
<dbReference type="EMBL" id="GBRH01172295">
    <property type="protein sequence ID" value="JAE25601.1"/>
    <property type="molecule type" value="Transcribed_RNA"/>
</dbReference>
<reference evidence="1" key="2">
    <citation type="journal article" date="2015" name="Data Brief">
        <title>Shoot transcriptome of the giant reed, Arundo donax.</title>
        <authorList>
            <person name="Barrero R.A."/>
            <person name="Guerrero F.D."/>
            <person name="Moolhuijzen P."/>
            <person name="Goolsby J.A."/>
            <person name="Tidwell J."/>
            <person name="Bellgard S.E."/>
            <person name="Bellgard M.I."/>
        </authorList>
    </citation>
    <scope>NUCLEOTIDE SEQUENCE</scope>
    <source>
        <tissue evidence="1">Shoot tissue taken approximately 20 cm above the soil surface</tissue>
    </source>
</reference>
<sequence>MYFCKEVCLVGCMADATCMSGYMICLKRASLSSRLGGCNLYELQCQ</sequence>
<name>A0A0A9GST1_ARUDO</name>
<accession>A0A0A9GST1</accession>
<proteinExistence type="predicted"/>
<protein>
    <submittedName>
        <fullName evidence="1">Uncharacterized protein</fullName>
    </submittedName>
</protein>
<dbReference type="AlphaFoldDB" id="A0A0A9GST1"/>